<dbReference type="InterPro" id="IPR000299">
    <property type="entry name" value="FERM_domain"/>
</dbReference>
<dbReference type="Gene3D" id="3.40.850.10">
    <property type="entry name" value="Kinesin motor domain"/>
    <property type="match status" value="1"/>
</dbReference>
<dbReference type="InterPro" id="IPR036961">
    <property type="entry name" value="Kinesin_motor_dom_sf"/>
</dbReference>
<evidence type="ECO:0000256" key="4">
    <source>
        <dbReference type="ARBA" id="ARBA00022840"/>
    </source>
</evidence>
<dbReference type="Gene3D" id="3.10.20.90">
    <property type="entry name" value="Phosphatidylinositol 3-kinase Catalytic Subunit, Chain A, domain 1"/>
    <property type="match status" value="1"/>
</dbReference>
<organism evidence="12">
    <name type="scientific">Pyramimonas obovata</name>
    <dbReference type="NCBI Taxonomy" id="1411642"/>
    <lineage>
        <taxon>Eukaryota</taxon>
        <taxon>Viridiplantae</taxon>
        <taxon>Chlorophyta</taxon>
        <taxon>Pyramimonadophyceae</taxon>
        <taxon>Pyramimonadales</taxon>
        <taxon>Pyramimonadaceae</taxon>
        <taxon>Pyramimonas</taxon>
        <taxon>Pyramimonas incertae sedis</taxon>
    </lineage>
</organism>
<evidence type="ECO:0000256" key="6">
    <source>
        <dbReference type="PROSITE-ProRule" id="PRU00283"/>
    </source>
</evidence>
<evidence type="ECO:0000256" key="8">
    <source>
        <dbReference type="SAM" id="MobiDB-lite"/>
    </source>
</evidence>
<dbReference type="GO" id="GO:0008017">
    <property type="term" value="F:microtubule binding"/>
    <property type="evidence" value="ECO:0007669"/>
    <property type="project" value="InterPro"/>
</dbReference>
<dbReference type="PROSITE" id="PS51016">
    <property type="entry name" value="MYTH4"/>
    <property type="match status" value="1"/>
</dbReference>
<dbReference type="Pfam" id="PF00784">
    <property type="entry name" value="MyTH4"/>
    <property type="match status" value="1"/>
</dbReference>
<dbReference type="SUPFAM" id="SSF52540">
    <property type="entry name" value="P-loop containing nucleoside triphosphate hydrolases"/>
    <property type="match status" value="1"/>
</dbReference>
<name>A0A7S0R8D5_9CHLO</name>
<dbReference type="FunFam" id="2.30.29.30:FF:000131">
    <property type="entry name" value="Kinesin-like calmodulin-binding protein (ZWICHEL)"/>
    <property type="match status" value="1"/>
</dbReference>
<evidence type="ECO:0000256" key="3">
    <source>
        <dbReference type="ARBA" id="ARBA00022741"/>
    </source>
</evidence>
<evidence type="ECO:0000256" key="5">
    <source>
        <dbReference type="ARBA" id="ARBA00023175"/>
    </source>
</evidence>
<comment type="subcellular location">
    <subcellularLocation>
        <location evidence="1">Cytoplasm</location>
    </subcellularLocation>
</comment>
<dbReference type="CDD" id="cd01366">
    <property type="entry name" value="KISc_C_terminal"/>
    <property type="match status" value="1"/>
</dbReference>
<evidence type="ECO:0000313" key="12">
    <source>
        <dbReference type="EMBL" id="CAD8669398.1"/>
    </source>
</evidence>
<dbReference type="FunFam" id="3.40.850.10:FF:000041">
    <property type="entry name" value="Kinesin-like calmodulin-binding protein"/>
    <property type="match status" value="1"/>
</dbReference>
<dbReference type="InterPro" id="IPR027417">
    <property type="entry name" value="P-loop_NTPase"/>
</dbReference>
<dbReference type="InterPro" id="IPR019749">
    <property type="entry name" value="Band_41_domain"/>
</dbReference>
<keyword evidence="7" id="KW-0175">Coiled coil</keyword>
<dbReference type="InterPro" id="IPR019821">
    <property type="entry name" value="Kinesin_motor_CS"/>
</dbReference>
<dbReference type="SMART" id="SM00129">
    <property type="entry name" value="KISc"/>
    <property type="match status" value="1"/>
</dbReference>
<keyword evidence="2" id="KW-0963">Cytoplasm</keyword>
<accession>A0A7S0R8D5</accession>
<protein>
    <recommendedName>
        <fullName evidence="13">Kinesin-like protein</fullName>
    </recommendedName>
</protein>
<keyword evidence="4 6" id="KW-0067">ATP-binding</keyword>
<dbReference type="EMBL" id="HBFA01019509">
    <property type="protein sequence ID" value="CAD8669398.1"/>
    <property type="molecule type" value="Transcribed_RNA"/>
</dbReference>
<dbReference type="GO" id="GO:0003777">
    <property type="term" value="F:microtubule motor activity"/>
    <property type="evidence" value="ECO:0007669"/>
    <property type="project" value="InterPro"/>
</dbReference>
<evidence type="ECO:0008006" key="13">
    <source>
        <dbReference type="Google" id="ProtNLM"/>
    </source>
</evidence>
<dbReference type="InterPro" id="IPR035963">
    <property type="entry name" value="FERM_2"/>
</dbReference>
<feature type="domain" description="FERM" evidence="9">
    <location>
        <begin position="239"/>
        <end position="554"/>
    </location>
</feature>
<dbReference type="PROSITE" id="PS00411">
    <property type="entry name" value="KINESIN_MOTOR_1"/>
    <property type="match status" value="1"/>
</dbReference>
<dbReference type="CDD" id="cd13200">
    <property type="entry name" value="FERM_C_KCBP"/>
    <property type="match status" value="1"/>
</dbReference>
<dbReference type="InterPro" id="IPR038185">
    <property type="entry name" value="MyTH4_dom_sf"/>
</dbReference>
<gene>
    <name evidence="12" type="ORF">POBO1169_LOCUS9976</name>
</gene>
<dbReference type="InterPro" id="IPR000857">
    <property type="entry name" value="MyTH4_dom"/>
</dbReference>
<dbReference type="GO" id="GO:0005524">
    <property type="term" value="F:ATP binding"/>
    <property type="evidence" value="ECO:0007669"/>
    <property type="project" value="UniProtKB-UniRule"/>
</dbReference>
<dbReference type="Pfam" id="PF21989">
    <property type="entry name" value="RA_2"/>
    <property type="match status" value="1"/>
</dbReference>
<dbReference type="InterPro" id="IPR001752">
    <property type="entry name" value="Kinesin_motor_dom"/>
</dbReference>
<dbReference type="InterPro" id="IPR019748">
    <property type="entry name" value="FERM_central"/>
</dbReference>
<proteinExistence type="inferred from homology"/>
<dbReference type="Gene3D" id="1.20.80.10">
    <property type="match status" value="1"/>
</dbReference>
<feature type="coiled-coil region" evidence="7">
    <location>
        <begin position="598"/>
        <end position="639"/>
    </location>
</feature>
<dbReference type="GO" id="GO:0005856">
    <property type="term" value="C:cytoskeleton"/>
    <property type="evidence" value="ECO:0007669"/>
    <property type="project" value="InterPro"/>
</dbReference>
<feature type="domain" description="MyTH4" evidence="11">
    <location>
        <begin position="79"/>
        <end position="234"/>
    </location>
</feature>
<dbReference type="SMART" id="SM00295">
    <property type="entry name" value="B41"/>
    <property type="match status" value="1"/>
</dbReference>
<dbReference type="Gene3D" id="1.25.40.530">
    <property type="entry name" value="MyTH4 domain"/>
    <property type="match status" value="1"/>
</dbReference>
<evidence type="ECO:0000259" key="9">
    <source>
        <dbReference type="PROSITE" id="PS50057"/>
    </source>
</evidence>
<reference evidence="12" key="1">
    <citation type="submission" date="2021-01" db="EMBL/GenBank/DDBJ databases">
        <authorList>
            <person name="Corre E."/>
            <person name="Pelletier E."/>
            <person name="Niang G."/>
            <person name="Scheremetjew M."/>
            <person name="Finn R."/>
            <person name="Kale V."/>
            <person name="Holt S."/>
            <person name="Cochrane G."/>
            <person name="Meng A."/>
            <person name="Brown T."/>
            <person name="Cohen L."/>
        </authorList>
    </citation>
    <scope>NUCLEOTIDE SEQUENCE</scope>
    <source>
        <strain evidence="12">CCMP722</strain>
    </source>
</reference>
<dbReference type="PANTHER" id="PTHR47972:SF16">
    <property type="entry name" value="KINESIN-LIKE PROTEIN"/>
    <property type="match status" value="1"/>
</dbReference>
<dbReference type="Pfam" id="PF00225">
    <property type="entry name" value="Kinesin"/>
    <property type="match status" value="1"/>
</dbReference>
<dbReference type="SUPFAM" id="SSF50729">
    <property type="entry name" value="PH domain-like"/>
    <property type="match status" value="1"/>
</dbReference>
<feature type="region of interest" description="Disordered" evidence="8">
    <location>
        <begin position="1"/>
        <end position="27"/>
    </location>
</feature>
<dbReference type="PANTHER" id="PTHR47972">
    <property type="entry name" value="KINESIN-LIKE PROTEIN KLP-3"/>
    <property type="match status" value="1"/>
</dbReference>
<feature type="domain" description="Kinesin motor" evidence="10">
    <location>
        <begin position="854"/>
        <end position="1176"/>
    </location>
</feature>
<keyword evidence="5 6" id="KW-0505">Motor protein</keyword>
<dbReference type="PROSITE" id="PS50067">
    <property type="entry name" value="KINESIN_MOTOR_2"/>
    <property type="match status" value="1"/>
</dbReference>
<evidence type="ECO:0000256" key="7">
    <source>
        <dbReference type="SAM" id="Coils"/>
    </source>
</evidence>
<dbReference type="Gene3D" id="2.30.29.30">
    <property type="entry name" value="Pleckstrin-homology domain (PH domain)/Phosphotyrosine-binding domain (PTB)"/>
    <property type="match status" value="1"/>
</dbReference>
<dbReference type="CDD" id="cd14473">
    <property type="entry name" value="FERM_B-lobe"/>
    <property type="match status" value="1"/>
</dbReference>
<dbReference type="Gene3D" id="6.10.250.760">
    <property type="match status" value="1"/>
</dbReference>
<dbReference type="PRINTS" id="PR00380">
    <property type="entry name" value="KINESINHEAVY"/>
</dbReference>
<dbReference type="Pfam" id="PF02174">
    <property type="entry name" value="IRS"/>
    <property type="match status" value="1"/>
</dbReference>
<dbReference type="PROSITE" id="PS50057">
    <property type="entry name" value="FERM_3"/>
    <property type="match status" value="1"/>
</dbReference>
<evidence type="ECO:0000256" key="1">
    <source>
        <dbReference type="ARBA" id="ARBA00004496"/>
    </source>
</evidence>
<feature type="coiled-coil region" evidence="7">
    <location>
        <begin position="683"/>
        <end position="840"/>
    </location>
</feature>
<dbReference type="GO" id="GO:0007018">
    <property type="term" value="P:microtubule-based movement"/>
    <property type="evidence" value="ECO:0007669"/>
    <property type="project" value="InterPro"/>
</dbReference>
<comment type="similarity">
    <text evidence="6">Belongs to the TRAFAC class myosin-kinesin ATPase superfamily. Kinesin family.</text>
</comment>
<keyword evidence="3 6" id="KW-0547">Nucleotide-binding</keyword>
<dbReference type="InterPro" id="IPR011993">
    <property type="entry name" value="PH-like_dom_sf"/>
</dbReference>
<dbReference type="AlphaFoldDB" id="A0A7S0R8D5"/>
<dbReference type="InterPro" id="IPR014352">
    <property type="entry name" value="FERM/acyl-CoA-bd_prot_sf"/>
</dbReference>
<dbReference type="InterPro" id="IPR027640">
    <property type="entry name" value="Kinesin-like_fam"/>
</dbReference>
<evidence type="ECO:0000259" key="11">
    <source>
        <dbReference type="PROSITE" id="PS51016"/>
    </source>
</evidence>
<feature type="binding site" evidence="6">
    <location>
        <begin position="936"/>
        <end position="943"/>
    </location>
    <ligand>
        <name>ATP</name>
        <dbReference type="ChEBI" id="CHEBI:30616"/>
    </ligand>
</feature>
<evidence type="ECO:0000256" key="2">
    <source>
        <dbReference type="ARBA" id="ARBA00022490"/>
    </source>
</evidence>
<dbReference type="InterPro" id="IPR002404">
    <property type="entry name" value="IRS_PTB"/>
</dbReference>
<dbReference type="SUPFAM" id="SSF47031">
    <property type="entry name" value="Second domain of FERM"/>
    <property type="match status" value="1"/>
</dbReference>
<sequence>MADNQYPHEEEDEDVHGTPGSNTDSSPTMALLIGQLDRFQVDVFCKAAQKQGVKRTMSIFSKKKGPATDKYTVEDMLTFSKDIIPTSLLKLSNDHASRGVKIFSLILKYMGESGEPVSPQEGVTICNKLLREGLKRPELRDELYAQLSKQTRNNPNLRSNLKAWELMHLVAATMPPSKDFVSYVSEYIHDCAHDPQQPPEVKSVALKAWSSLKRCAKAGPRRTVPTPEEIEALCSGRTLNTIVFFLDETFEELLYDITTTVLEAVERLASIIKLQNYHTFSLFECRKYVMPKGLMPGETTPDEHIFLDDHKYVADVLADFRTLKGQGTKEAVQSKLLFKKRMFRETDESITEAMFINLSYVQAQHDYLQGNYPVGRDDAAQLAALQMQAEMDSVLKEPPEALSACVEKYITKQVLLTRPHADWVADVQQRYKALEQFSKEDARMQVLRILRSLPYGNSIFFVVKRIEDPIGLLPGRIILGINKRGIHFFRPVPKEYLHSAELRDIMQFGSSHSAVFFKMRVAGVLHIFQFETKQGEDICVALQTHINDVMMRRYSKAKAVASDPASGAASNFKGEGAPGTMSFGHVYEKRVADMSKVLDEKDARIAEMTAEKAAMQAEIRRMEAELADTVDQLHTEEQQKGQVDSMQDTLAKELADTKTKLLEAEVQMAKLISDNKGATGKPSADQTAKVTSLQQKLEEQTKELNAVTEKQRSCDKVNKQLTKDKQLLENKVGRLEKSNVEAATSMQQKMDEEIGSLKKKIESTEKETLDLTEQLASTRSLLEEREAELNQFQQEQTELEELRELKKDMDRKDAQTSAIIKRQAEQIEQLENLYREEQILRKKYFNMMEDMKGKIRVFCRTRPLSVKDQNQGSSFAVSLPDEFTIEHPWKEEKKPRSYQFDACFPALTTQDAVFEDTRYLVQSAVDGYNVCIFAYGQTGSGKTHTINGSGENPGLTPRAVKELFKVVQRDSNKFSFSITCYMVELYQDNLSDLLVNKDADRPKLEIKKDAKGWVTVQNVQIEHVNSWQELQGCIDKGLRKRRTAGTQMNVESSRSHLIVTAVIESTNLQTQSLVKGKLSFVDLAGSERIKKSGSTGNQLKEAQAINKSLSALGDVISALATEQPHIPYRNHKLTMLMSDSLGGNAKTLMFVNVSPSSDDLEETQNSLSYATRVRTIINDASKNVTTKEMVRLQKQLAHWKAKAGAGAGEELLDIEDEKWSQNADR</sequence>
<dbReference type="SMART" id="SM00139">
    <property type="entry name" value="MyTH4"/>
    <property type="match status" value="1"/>
</dbReference>
<dbReference type="Pfam" id="PF00373">
    <property type="entry name" value="FERM_M"/>
    <property type="match status" value="1"/>
</dbReference>
<dbReference type="GO" id="GO:0005737">
    <property type="term" value="C:cytoplasm"/>
    <property type="evidence" value="ECO:0007669"/>
    <property type="project" value="UniProtKB-SubCell"/>
</dbReference>
<evidence type="ECO:0000259" key="10">
    <source>
        <dbReference type="PROSITE" id="PS50067"/>
    </source>
</evidence>